<reference evidence="13" key="1">
    <citation type="submission" date="2020-02" db="EMBL/GenBank/DDBJ databases">
        <authorList>
            <person name="Meier V. D."/>
        </authorList>
    </citation>
    <scope>NUCLEOTIDE SEQUENCE</scope>
    <source>
        <strain evidence="13">AVDCRST_MAG89</strain>
    </source>
</reference>
<dbReference type="InterPro" id="IPR036942">
    <property type="entry name" value="Beta-barrel_TonB_sf"/>
</dbReference>
<evidence type="ECO:0000256" key="3">
    <source>
        <dbReference type="ARBA" id="ARBA00022452"/>
    </source>
</evidence>
<dbReference type="InterPro" id="IPR037066">
    <property type="entry name" value="Plug_dom_sf"/>
</dbReference>
<organism evidence="13">
    <name type="scientific">uncultured Gemmatimonadota bacterium</name>
    <dbReference type="NCBI Taxonomy" id="203437"/>
    <lineage>
        <taxon>Bacteria</taxon>
        <taxon>Pseudomonadati</taxon>
        <taxon>Gemmatimonadota</taxon>
        <taxon>environmental samples</taxon>
    </lineage>
</organism>
<dbReference type="Gene3D" id="2.60.40.1120">
    <property type="entry name" value="Carboxypeptidase-like, regulatory domain"/>
    <property type="match status" value="1"/>
</dbReference>
<dbReference type="InterPro" id="IPR000531">
    <property type="entry name" value="Beta-barrel_TonB"/>
</dbReference>
<dbReference type="Pfam" id="PF00593">
    <property type="entry name" value="TonB_dep_Rec_b-barrel"/>
    <property type="match status" value="1"/>
</dbReference>
<sequence length="1076" mass="114183">MKQTRWLCAALVAAATASTPLFAQEPATVTGRVTSVSGAAENAVSVRISALNVGTTTAADGTYRLVVPAARLRSGPVTITASRVGLSAASRSVTLSPGATVTQNFQLGADALQLSEIVVTGAGTEGRAERLGTVREAVTGAELSRSAEPNVVQALAGRVANVQTTQQGGEAGAGTAIRIRGTTTISGTGQPLFVVDGVPVNNTTRVAASGSALSGTAISNPMMAFNPSDIESVEVLKGPAASSIYGASAGAGGAILITTKKGRSGRTSYQFRTSLQSDEPLRLVPLQRSYGIGTGGNTPTCVAGGQVGCSVSSGFFSWGPALAEGTPTYDHVGELYETGRALETSLAVSGGSERTTFYLSGSALNQNGYITTDNDKFRRYTARLNGTHRLRENFTVGGNVTYAQTNGSFIERGNSTNGILLPGLRTPPEFNNQQYLHPVTGLHRSFRYPNPGATNEVANRGFDNPFYAINEVKNLGQLYRTSGAVSANWEALNWLDVRYNLGIDYTGEDRTAGYPKQVSGAESGGSLTRWQFYDRVIDHNLVANAKYSLGDRLSGAVTVGQNLNETYFRQVLVVGRTLIAPSPFKLTNTVTRDQPTDLEQRGRLSGYFTQVTADVADQLFLTAGIRNDGSSRFGTETNRAWYPRAQAAWTFSRTLGIPENVMSLGKARVAYGETGQQPEFYRQQDVFSGAAIFDFNPGSSLSPTLSGVGGLYSDPNRGNPGIKPERVGELEAGLDFGLFNGRTTINLTHYRQHGEDVILNIPTASSTGYTGVALNAAEVENRGWEANMDIRALQRRNLTFNVGMQFARNRNKLLSLGDSLVTVAGFFQGASFGGRTTNAVVGEPLGVFRGQDFARCGQDKRAFVATACAGAPDGALYLAENGFPVVDPDTYVIGDPNPDWTGGLSFDLGVYGVQLSGLLETRRGGTVQNMTRASMYAYGTHKDTEIRGQTRTFGTDFFPGPVVGPGAGKAVVMGESFFGGNGGVSGPAAQFQEDGSFTRLRELTLGYTFNQGWVRRATGLSSIDARVSGRNLKLWTDYSGFDPEVNLGGASVGNRGIDWFVNPTARSVVFSLGINY</sequence>
<dbReference type="InterPro" id="IPR012910">
    <property type="entry name" value="Plug_dom"/>
</dbReference>
<feature type="domain" description="TonB-dependent receptor plug" evidence="12">
    <location>
        <begin position="135"/>
        <end position="252"/>
    </location>
</feature>
<comment type="subcellular location">
    <subcellularLocation>
        <location evidence="1 8">Cell outer membrane</location>
        <topology evidence="1 8">Multi-pass membrane protein</topology>
    </subcellularLocation>
</comment>
<dbReference type="GO" id="GO:0009279">
    <property type="term" value="C:cell outer membrane"/>
    <property type="evidence" value="ECO:0007669"/>
    <property type="project" value="UniProtKB-SubCell"/>
</dbReference>
<keyword evidence="5 9" id="KW-0798">TonB box</keyword>
<evidence type="ECO:0000256" key="7">
    <source>
        <dbReference type="ARBA" id="ARBA00023237"/>
    </source>
</evidence>
<evidence type="ECO:0000256" key="1">
    <source>
        <dbReference type="ARBA" id="ARBA00004571"/>
    </source>
</evidence>
<keyword evidence="2 8" id="KW-0813">Transport</keyword>
<dbReference type="Pfam" id="PF07715">
    <property type="entry name" value="Plug"/>
    <property type="match status" value="1"/>
</dbReference>
<evidence type="ECO:0000259" key="11">
    <source>
        <dbReference type="Pfam" id="PF00593"/>
    </source>
</evidence>
<dbReference type="InterPro" id="IPR039426">
    <property type="entry name" value="TonB-dep_rcpt-like"/>
</dbReference>
<dbReference type="AlphaFoldDB" id="A0A6J4MND2"/>
<evidence type="ECO:0000256" key="5">
    <source>
        <dbReference type="ARBA" id="ARBA00023077"/>
    </source>
</evidence>
<evidence type="ECO:0000256" key="4">
    <source>
        <dbReference type="ARBA" id="ARBA00022692"/>
    </source>
</evidence>
<feature type="domain" description="TonB-dependent receptor-like beta-barrel" evidence="11">
    <location>
        <begin position="450"/>
        <end position="1031"/>
    </location>
</feature>
<accession>A0A6J4MND2</accession>
<gene>
    <name evidence="13" type="ORF">AVDCRST_MAG89-3860</name>
</gene>
<keyword evidence="10" id="KW-0732">Signal</keyword>
<protein>
    <submittedName>
        <fullName evidence="13">Outer membrane TonB-dependent transporter, utilization system for glycans and polysaccharides (PUL), SusC family</fullName>
    </submittedName>
</protein>
<dbReference type="NCBIfam" id="TIGR04056">
    <property type="entry name" value="OMP_RagA_SusC"/>
    <property type="match status" value="1"/>
</dbReference>
<evidence type="ECO:0000256" key="6">
    <source>
        <dbReference type="ARBA" id="ARBA00023136"/>
    </source>
</evidence>
<feature type="signal peptide" evidence="10">
    <location>
        <begin position="1"/>
        <end position="23"/>
    </location>
</feature>
<dbReference type="Pfam" id="PF13620">
    <property type="entry name" value="CarboxypepD_reg"/>
    <property type="match status" value="1"/>
</dbReference>
<dbReference type="PROSITE" id="PS52016">
    <property type="entry name" value="TONB_DEPENDENT_REC_3"/>
    <property type="match status" value="1"/>
</dbReference>
<evidence type="ECO:0000313" key="13">
    <source>
        <dbReference type="EMBL" id="CAA9362827.1"/>
    </source>
</evidence>
<comment type="similarity">
    <text evidence="8 9">Belongs to the TonB-dependent receptor family.</text>
</comment>
<dbReference type="Gene3D" id="2.170.130.10">
    <property type="entry name" value="TonB-dependent receptor, plug domain"/>
    <property type="match status" value="1"/>
</dbReference>
<evidence type="ECO:0000256" key="2">
    <source>
        <dbReference type="ARBA" id="ARBA00022448"/>
    </source>
</evidence>
<evidence type="ECO:0000256" key="9">
    <source>
        <dbReference type="RuleBase" id="RU003357"/>
    </source>
</evidence>
<feature type="chain" id="PRO_5026717007" evidence="10">
    <location>
        <begin position="24"/>
        <end position="1076"/>
    </location>
</feature>
<proteinExistence type="inferred from homology"/>
<dbReference type="InterPro" id="IPR013784">
    <property type="entry name" value="Carb-bd-like_fold"/>
</dbReference>
<keyword evidence="3 8" id="KW-1134">Transmembrane beta strand</keyword>
<evidence type="ECO:0000256" key="8">
    <source>
        <dbReference type="PROSITE-ProRule" id="PRU01360"/>
    </source>
</evidence>
<dbReference type="EMBL" id="CADCTV010000813">
    <property type="protein sequence ID" value="CAA9362827.1"/>
    <property type="molecule type" value="Genomic_DNA"/>
</dbReference>
<keyword evidence="4 8" id="KW-0812">Transmembrane</keyword>
<dbReference type="SUPFAM" id="SSF49452">
    <property type="entry name" value="Starch-binding domain-like"/>
    <property type="match status" value="1"/>
</dbReference>
<evidence type="ECO:0000259" key="12">
    <source>
        <dbReference type="Pfam" id="PF07715"/>
    </source>
</evidence>
<dbReference type="InterPro" id="IPR023996">
    <property type="entry name" value="TonB-dep_OMP_SusC/RagA"/>
</dbReference>
<evidence type="ECO:0000256" key="10">
    <source>
        <dbReference type="SAM" id="SignalP"/>
    </source>
</evidence>
<keyword evidence="6 8" id="KW-0472">Membrane</keyword>
<dbReference type="SUPFAM" id="SSF56935">
    <property type="entry name" value="Porins"/>
    <property type="match status" value="1"/>
</dbReference>
<name>A0A6J4MND2_9BACT</name>
<dbReference type="Gene3D" id="2.40.170.20">
    <property type="entry name" value="TonB-dependent receptor, beta-barrel domain"/>
    <property type="match status" value="1"/>
</dbReference>
<keyword evidence="7 8" id="KW-0998">Cell outer membrane</keyword>
<dbReference type="GO" id="GO:0030246">
    <property type="term" value="F:carbohydrate binding"/>
    <property type="evidence" value="ECO:0007669"/>
    <property type="project" value="InterPro"/>
</dbReference>